<dbReference type="SUPFAM" id="SSF47323">
    <property type="entry name" value="Anticodon-binding domain of a subclass of class I aminoacyl-tRNA synthetases"/>
    <property type="match status" value="1"/>
</dbReference>
<keyword evidence="12" id="KW-1185">Reference proteome</keyword>
<name>A0ABN6Y4P8_9MICO</name>
<gene>
    <name evidence="11" type="ORF">GCM10025867_31820</name>
</gene>
<dbReference type="EMBL" id="AP027732">
    <property type="protein sequence ID" value="BDZ50941.1"/>
    <property type="molecule type" value="Genomic_DNA"/>
</dbReference>
<evidence type="ECO:0000256" key="7">
    <source>
        <dbReference type="ARBA" id="ARBA00023146"/>
    </source>
</evidence>
<evidence type="ECO:0000259" key="10">
    <source>
        <dbReference type="Pfam" id="PF08264"/>
    </source>
</evidence>
<dbReference type="Gene3D" id="3.10.20.590">
    <property type="match status" value="1"/>
</dbReference>
<sequence length="263" mass="28249">MLFDLGYVNFTEPFSALLNQGMVLSGGSKMSKSKGGVNLGDELAEHGVDAIRLTMAFAGPPEDDINWEDVSPAGAAKFLARAFRLATDVTSAPDAVWADGDQALRRATHRFLSEAPGLTEAFKFNVVVARLMELVNTIRKVIDSGAGPADPAVREATETVTLALSLFSPYTASEMWERLGYTSDVATFGWRKADPTLLVETSITAVIQVNGKVRDRIEVSPKVSSDELEALARASAAVQRAVGEKEIVTVIVRAPRLVNIAVK</sequence>
<dbReference type="PANTHER" id="PTHR43740:SF2">
    <property type="entry name" value="LEUCINE--TRNA LIGASE, MITOCHONDRIAL"/>
    <property type="match status" value="1"/>
</dbReference>
<comment type="catalytic activity">
    <reaction evidence="8">
        <text>tRNA(Leu) + L-leucine + ATP = L-leucyl-tRNA(Leu) + AMP + diphosphate</text>
        <dbReference type="Rhea" id="RHEA:11688"/>
        <dbReference type="Rhea" id="RHEA-COMP:9613"/>
        <dbReference type="Rhea" id="RHEA-COMP:9622"/>
        <dbReference type="ChEBI" id="CHEBI:30616"/>
        <dbReference type="ChEBI" id="CHEBI:33019"/>
        <dbReference type="ChEBI" id="CHEBI:57427"/>
        <dbReference type="ChEBI" id="CHEBI:78442"/>
        <dbReference type="ChEBI" id="CHEBI:78494"/>
        <dbReference type="ChEBI" id="CHEBI:456215"/>
        <dbReference type="EC" id="6.1.1.4"/>
    </reaction>
</comment>
<evidence type="ECO:0000256" key="3">
    <source>
        <dbReference type="ARBA" id="ARBA00022598"/>
    </source>
</evidence>
<keyword evidence="6" id="KW-0648">Protein biosynthesis</keyword>
<keyword evidence="5" id="KW-0067">ATP-binding</keyword>
<comment type="similarity">
    <text evidence="1">Belongs to the class-I aminoacyl-tRNA synthetase family.</text>
</comment>
<dbReference type="PANTHER" id="PTHR43740">
    <property type="entry name" value="LEUCYL-TRNA SYNTHETASE"/>
    <property type="match status" value="1"/>
</dbReference>
<evidence type="ECO:0000256" key="2">
    <source>
        <dbReference type="ARBA" id="ARBA00013164"/>
    </source>
</evidence>
<dbReference type="Pfam" id="PF08264">
    <property type="entry name" value="Anticodon_1"/>
    <property type="match status" value="1"/>
</dbReference>
<feature type="domain" description="Aminoacyl-tRNA synthetase class Ia" evidence="9">
    <location>
        <begin position="11"/>
        <end position="67"/>
    </location>
</feature>
<evidence type="ECO:0000256" key="4">
    <source>
        <dbReference type="ARBA" id="ARBA00022741"/>
    </source>
</evidence>
<evidence type="ECO:0000313" key="12">
    <source>
        <dbReference type="Proteomes" id="UP001321486"/>
    </source>
</evidence>
<evidence type="ECO:0000259" key="9">
    <source>
        <dbReference type="Pfam" id="PF00133"/>
    </source>
</evidence>
<dbReference type="EC" id="6.1.1.4" evidence="2"/>
<dbReference type="Proteomes" id="UP001321486">
    <property type="component" value="Chromosome"/>
</dbReference>
<dbReference type="InterPro" id="IPR002300">
    <property type="entry name" value="aa-tRNA-synth_Ia"/>
</dbReference>
<reference evidence="12" key="1">
    <citation type="journal article" date="2019" name="Int. J. Syst. Evol. Microbiol.">
        <title>The Global Catalogue of Microorganisms (GCM) 10K type strain sequencing project: providing services to taxonomists for standard genome sequencing and annotation.</title>
        <authorList>
            <consortium name="The Broad Institute Genomics Platform"/>
            <consortium name="The Broad Institute Genome Sequencing Center for Infectious Disease"/>
            <person name="Wu L."/>
            <person name="Ma J."/>
        </authorList>
    </citation>
    <scope>NUCLEOTIDE SEQUENCE [LARGE SCALE GENOMIC DNA]</scope>
    <source>
        <strain evidence="12">NBRC 108728</strain>
    </source>
</reference>
<dbReference type="InterPro" id="IPR009080">
    <property type="entry name" value="tRNAsynth_Ia_anticodon-bd"/>
</dbReference>
<proteinExistence type="inferred from homology"/>
<evidence type="ECO:0000256" key="8">
    <source>
        <dbReference type="ARBA" id="ARBA00047469"/>
    </source>
</evidence>
<dbReference type="Gene3D" id="3.40.50.620">
    <property type="entry name" value="HUPs"/>
    <property type="match status" value="1"/>
</dbReference>
<dbReference type="InterPro" id="IPR014729">
    <property type="entry name" value="Rossmann-like_a/b/a_fold"/>
</dbReference>
<dbReference type="InterPro" id="IPR013155">
    <property type="entry name" value="M/V/L/I-tRNA-synth_anticd-bd"/>
</dbReference>
<feature type="domain" description="Methionyl/Valyl/Leucyl/Isoleucyl-tRNA synthetase anticodon-binding" evidence="10">
    <location>
        <begin position="101"/>
        <end position="224"/>
    </location>
</feature>
<keyword evidence="3" id="KW-0436">Ligase</keyword>
<protein>
    <recommendedName>
        <fullName evidence="2">leucine--tRNA ligase</fullName>
        <ecNumber evidence="2">6.1.1.4</ecNumber>
    </recommendedName>
</protein>
<evidence type="ECO:0000313" key="11">
    <source>
        <dbReference type="EMBL" id="BDZ50941.1"/>
    </source>
</evidence>
<dbReference type="CDD" id="cd07958">
    <property type="entry name" value="Anticodon_Ia_Leu_BEm"/>
    <property type="match status" value="1"/>
</dbReference>
<organism evidence="11 12">
    <name type="scientific">Frondihabitans sucicola</name>
    <dbReference type="NCBI Taxonomy" id="1268041"/>
    <lineage>
        <taxon>Bacteria</taxon>
        <taxon>Bacillati</taxon>
        <taxon>Actinomycetota</taxon>
        <taxon>Actinomycetes</taxon>
        <taxon>Micrococcales</taxon>
        <taxon>Microbacteriaceae</taxon>
        <taxon>Frondihabitans</taxon>
    </lineage>
</organism>
<evidence type="ECO:0000256" key="1">
    <source>
        <dbReference type="ARBA" id="ARBA00005594"/>
    </source>
</evidence>
<keyword evidence="4" id="KW-0547">Nucleotide-binding</keyword>
<dbReference type="SUPFAM" id="SSF52374">
    <property type="entry name" value="Nucleotidylyl transferase"/>
    <property type="match status" value="1"/>
</dbReference>
<dbReference type="InterPro" id="IPR002302">
    <property type="entry name" value="Leu-tRNA-ligase"/>
</dbReference>
<keyword evidence="7" id="KW-0030">Aminoacyl-tRNA synthetase</keyword>
<dbReference type="Pfam" id="PF00133">
    <property type="entry name" value="tRNA-synt_1"/>
    <property type="match status" value="1"/>
</dbReference>
<evidence type="ECO:0000256" key="5">
    <source>
        <dbReference type="ARBA" id="ARBA00022840"/>
    </source>
</evidence>
<dbReference type="Gene3D" id="1.10.730.10">
    <property type="entry name" value="Isoleucyl-tRNA Synthetase, Domain 1"/>
    <property type="match status" value="1"/>
</dbReference>
<evidence type="ECO:0000256" key="6">
    <source>
        <dbReference type="ARBA" id="ARBA00022917"/>
    </source>
</evidence>
<accession>A0ABN6Y4P8</accession>